<accession>A0AAV5RIB2</accession>
<dbReference type="InterPro" id="IPR029058">
    <property type="entry name" value="AB_hydrolase_fold"/>
</dbReference>
<evidence type="ECO:0000313" key="1">
    <source>
        <dbReference type="EMBL" id="GMM51316.1"/>
    </source>
</evidence>
<organism evidence="1 2">
    <name type="scientific">Starmerella bacillaris</name>
    <name type="common">Yeast</name>
    <name type="synonym">Candida zemplinina</name>
    <dbReference type="NCBI Taxonomy" id="1247836"/>
    <lineage>
        <taxon>Eukaryota</taxon>
        <taxon>Fungi</taxon>
        <taxon>Dikarya</taxon>
        <taxon>Ascomycota</taxon>
        <taxon>Saccharomycotina</taxon>
        <taxon>Dipodascomycetes</taxon>
        <taxon>Dipodascales</taxon>
        <taxon>Trichomonascaceae</taxon>
        <taxon>Starmerella</taxon>
    </lineage>
</organism>
<dbReference type="AlphaFoldDB" id="A0AAV5RIB2"/>
<sequence>MPIFWFIELPVKTILEFKVYNFQRRHASRSYSTFFEFCALSYARWVMKTYKPQYAEEIFFGELHARILHDVRRFKYGTGNVGSFRRSKVTHSDNAFKGYWVTSDSCKNVTPDLTIFFVPGNLAGYASSYTYLEYVSMLLMDLQLQGFVHPTAFVLDVKYHGPDAYLNVLKQIKGAYEYFLNTYPLASVMAMGSGIGGTMLCTFLLDMARPMLPQVDLTQAVIEDESGSDVEISNADGFAEVPEAKDSNLDFVKSPIVYPQELKPEISPPRDILLSENIPQKAGNIQEQDSFDDDVDVSLTVDMVPKQDCQSILIDNQVSQNICEDNLIPAVQLNDTDLQQPTFELNVGVENLGSVPGDISSVCDESIAISPRNTQSHTRLTNVIRESTPSKESRHRHIRRSIENLKKHKSFNCHISMGKLSSENQSVLQNSSLLESRISHSKALPPNGIKDNQENGACANSGIKGLNNTDGLKKLRKPDAMLLISPFSRVKMNCKDKYPDLITKEVVDKFAERLIRPGQENEAWASPSTITDGTWWDEALPENGCVIMYGTGETLSDEIQGLLEAMKSCDRPRTIGHECGNQLHAWPITNAFISRNASVQFMGINHTSAEIAKMLVMKCLCAHKNS</sequence>
<dbReference type="Gene3D" id="3.40.50.1820">
    <property type="entry name" value="alpha/beta hydrolase"/>
    <property type="match status" value="1"/>
</dbReference>
<name>A0AAV5RIB2_STABA</name>
<dbReference type="Proteomes" id="UP001362899">
    <property type="component" value="Unassembled WGS sequence"/>
</dbReference>
<evidence type="ECO:0000313" key="2">
    <source>
        <dbReference type="Proteomes" id="UP001362899"/>
    </source>
</evidence>
<proteinExistence type="predicted"/>
<reference evidence="1 2" key="1">
    <citation type="journal article" date="2023" name="Elife">
        <title>Identification of key yeast species and microbe-microbe interactions impacting larval growth of Drosophila in the wild.</title>
        <authorList>
            <person name="Mure A."/>
            <person name="Sugiura Y."/>
            <person name="Maeda R."/>
            <person name="Honda K."/>
            <person name="Sakurai N."/>
            <person name="Takahashi Y."/>
            <person name="Watada M."/>
            <person name="Katoh T."/>
            <person name="Gotoh A."/>
            <person name="Gotoh Y."/>
            <person name="Taniguchi I."/>
            <person name="Nakamura K."/>
            <person name="Hayashi T."/>
            <person name="Katayama T."/>
            <person name="Uemura T."/>
            <person name="Hattori Y."/>
        </authorList>
    </citation>
    <scope>NUCLEOTIDE SEQUENCE [LARGE SCALE GENOMIC DNA]</scope>
    <source>
        <strain evidence="1 2">SB-73</strain>
    </source>
</reference>
<dbReference type="EMBL" id="BTGC01000005">
    <property type="protein sequence ID" value="GMM51316.1"/>
    <property type="molecule type" value="Genomic_DNA"/>
</dbReference>
<keyword evidence="2" id="KW-1185">Reference proteome</keyword>
<comment type="caution">
    <text evidence="1">The sequence shown here is derived from an EMBL/GenBank/DDBJ whole genome shotgun (WGS) entry which is preliminary data.</text>
</comment>
<protein>
    <submittedName>
        <fullName evidence="1">Uncharacterized protein</fullName>
    </submittedName>
</protein>
<gene>
    <name evidence="1" type="ORF">DASB73_022740</name>
</gene>